<accession>A0A212LFK7</accession>
<proteinExistence type="predicted"/>
<feature type="domain" description="Amidase" evidence="1">
    <location>
        <begin position="28"/>
        <end position="443"/>
    </location>
</feature>
<dbReference type="PANTHER" id="PTHR11895:SF176">
    <property type="entry name" value="AMIDASE AMID-RELATED"/>
    <property type="match status" value="1"/>
</dbReference>
<dbReference type="InterPro" id="IPR036928">
    <property type="entry name" value="AS_sf"/>
</dbReference>
<dbReference type="AlphaFoldDB" id="A0A212LFK7"/>
<dbReference type="Pfam" id="PF01425">
    <property type="entry name" value="Amidase"/>
    <property type="match status" value="1"/>
</dbReference>
<gene>
    <name evidence="2" type="ORF">KL86PLE_40158</name>
</gene>
<sequence>MTVHSGAPEFSIITAASGLRAGAVSVPDLVEQSLAQADAIADLAAFTEIYADHAKALAHAHQALIANGCDLGPLHGIPVAVKANVAVAGKRMTAGSKLLADRIADTDADATQALKRQGAIIIGATNMHEFAWGGTTANPHFGQCRNPWDRNRIPAGSSGGSGAAVAARAVFAALGTDTGGSIRLPASMNGLTGLRPGVGRLSTGGIFPLAWSMDTVGPIAPSAADCAIVHAALCGESVPAGFAAAGRPASLSGKRIAVPTPYAFAALQTDVETTFRDALRQFEALGAVVDPVSLADLDIAVDAQVIVDAAEPSAIHADWVRTRPEDYGDDVRILLEAGLAFTAEEYIQAQRYRTLLRRQFERIFIDHDLVLTPTLPFTAPLIGQATVMLGGREESTLTGNMRFTCLASLAALPAASFPIGFDTAGLPVGGQLIGPHDSEMAILAVVHAFQGASDHHLRRPSAGQSLTSATTG</sequence>
<dbReference type="InterPro" id="IPR023631">
    <property type="entry name" value="Amidase_dom"/>
</dbReference>
<dbReference type="Gene3D" id="3.90.1300.10">
    <property type="entry name" value="Amidase signature (AS) domain"/>
    <property type="match status" value="1"/>
</dbReference>
<protein>
    <submittedName>
        <fullName evidence="2">Amidase, Asp-tRNAAsn/Glu-tRNAGln amidotransferase A subunit</fullName>
    </submittedName>
</protein>
<dbReference type="RefSeq" id="WP_288196555.1">
    <property type="nucleotide sequence ID" value="NZ_LT608334.1"/>
</dbReference>
<evidence type="ECO:0000313" key="2">
    <source>
        <dbReference type="EMBL" id="SCM76353.1"/>
    </source>
</evidence>
<organism evidence="2">
    <name type="scientific">uncultured Pleomorphomonas sp</name>
    <dbReference type="NCBI Taxonomy" id="442121"/>
    <lineage>
        <taxon>Bacteria</taxon>
        <taxon>Pseudomonadati</taxon>
        <taxon>Pseudomonadota</taxon>
        <taxon>Alphaproteobacteria</taxon>
        <taxon>Hyphomicrobiales</taxon>
        <taxon>Pleomorphomonadaceae</taxon>
        <taxon>Pleomorphomonas</taxon>
        <taxon>environmental samples</taxon>
    </lineage>
</organism>
<dbReference type="EMBL" id="FMJD01000008">
    <property type="protein sequence ID" value="SCM76353.1"/>
    <property type="molecule type" value="Genomic_DNA"/>
</dbReference>
<evidence type="ECO:0000259" key="1">
    <source>
        <dbReference type="Pfam" id="PF01425"/>
    </source>
</evidence>
<name>A0A212LFK7_9HYPH</name>
<dbReference type="GO" id="GO:0016740">
    <property type="term" value="F:transferase activity"/>
    <property type="evidence" value="ECO:0007669"/>
    <property type="project" value="UniProtKB-KW"/>
</dbReference>
<dbReference type="PANTHER" id="PTHR11895">
    <property type="entry name" value="TRANSAMIDASE"/>
    <property type="match status" value="1"/>
</dbReference>
<dbReference type="InterPro" id="IPR000120">
    <property type="entry name" value="Amidase"/>
</dbReference>
<keyword evidence="2" id="KW-0808">Transferase</keyword>
<reference evidence="2" key="1">
    <citation type="submission" date="2016-08" db="EMBL/GenBank/DDBJ databases">
        <authorList>
            <person name="Seilhamer J.J."/>
        </authorList>
    </citation>
    <scope>NUCLEOTIDE SEQUENCE</scope>
    <source>
        <strain evidence="2">86</strain>
    </source>
</reference>
<dbReference type="SUPFAM" id="SSF75304">
    <property type="entry name" value="Amidase signature (AS) enzymes"/>
    <property type="match status" value="1"/>
</dbReference>